<name>A0A846WQR3_9ACTN</name>
<sequence>MHTDPFGTADLAAATLSAWRESPTRLAEDVAAEDDLASVGYRDRLFVELVTNAADAARLGGVDGEVAIWSDADGLHIANTGAPLTEAGVRSLLALRVSAKQPDDTGGVVGRFGVGFSATAAVAHTVEIRSTSGTICFDRARAAAAVADAGIVGVARVPLLRLAWPGEGVPRAGFATEIVLGLAGGLDPQAILDAAEAQAPDLLLALTALRLITVEDTAFEIDRTELVNDELSSGSRARRLTVTVTSRGDRRSRAFTEIEHGPSRWLRADDGRPVSAGSDAPVADVLWAPTPTDIELSLPCRLIARLPLTHDRRHVRPDADIAAAAAGYVDVLRLAEPVDGVALVPRAHRARGGDDARLIDAVLHELRRTAWLPGIAGAPVVPDRASVLIGLGPDLAEVLGELFTDLVHPDLSLAHQLPVLESLDVTRIGLASLAERLTGVERDPAWWGRLYAALAPLVSTALDAEELAALPIPRSDGRMNIGARGLFTAHAVQTPLRWIRTVAAEADHPLLERLGVQRLSITDALADPALRMLVEEAADLVEDGAGEEVDATGLAEEVLALLGADSEAVVPEWLSRLPLPADDGDLRSADELLLVDSPLAAVLVEDHPFGLLDGDVAERHGVHVLRRLGVGWSFAVIVDDLPTGPDHDLPDEEQWWETLPDAPERLCAIRDLDLVAPDRWAQALTLIVEDEQAARALDDREGYTAWWLRHFAEVDDLLLGEYRAPSDHSLVGVLDPLVHPHADALAPALAALPPESATEASLLLARLGDRGRSISPGVTRAIYSAVVEVCRSGRIDWSEIDAPDAVRVASGTAVPTDGHRVPVVLDDPWWAQAVDPVTLVIGPDSPEGATLLADILDLPQVSEEFTAEPVGAGEYTTADDTAAVLFTAETGRPVPGEVRVYDDLRMALSRKGGGASSEVRVRWWVDSRGVTYLSRRR</sequence>
<dbReference type="NCBIfam" id="NF047352">
    <property type="entry name" value="P_loop_sacsin"/>
    <property type="match status" value="1"/>
</dbReference>
<dbReference type="InterPro" id="IPR036890">
    <property type="entry name" value="HATPase_C_sf"/>
</dbReference>
<comment type="caution">
    <text evidence="1">The sequence shown here is derived from an EMBL/GenBank/DDBJ whole genome shotgun (WGS) entry which is preliminary data.</text>
</comment>
<dbReference type="RefSeq" id="WP_035726882.1">
    <property type="nucleotide sequence ID" value="NZ_JAAXPC010000009.1"/>
</dbReference>
<evidence type="ECO:0008006" key="3">
    <source>
        <dbReference type="Google" id="ProtNLM"/>
    </source>
</evidence>
<accession>A0A846WQR3</accession>
<evidence type="ECO:0000313" key="1">
    <source>
        <dbReference type="EMBL" id="NKY03120.1"/>
    </source>
</evidence>
<proteinExistence type="predicted"/>
<dbReference type="Proteomes" id="UP000563898">
    <property type="component" value="Unassembled WGS sequence"/>
</dbReference>
<reference evidence="1 2" key="1">
    <citation type="submission" date="2020-04" db="EMBL/GenBank/DDBJ databases">
        <title>MicrobeNet Type strains.</title>
        <authorList>
            <person name="Nicholson A.C."/>
        </authorList>
    </citation>
    <scope>NUCLEOTIDE SEQUENCE [LARGE SCALE GENOMIC DNA]</scope>
    <source>
        <strain evidence="1 2">ATCC BAA-14</strain>
    </source>
</reference>
<dbReference type="EMBL" id="JAAXPC010000009">
    <property type="protein sequence ID" value="NKY03120.1"/>
    <property type="molecule type" value="Genomic_DNA"/>
</dbReference>
<dbReference type="AlphaFoldDB" id="A0A846WQR3"/>
<protein>
    <recommendedName>
        <fullName evidence="3">ATP-binding protein</fullName>
    </recommendedName>
</protein>
<organism evidence="1 2">
    <name type="scientific">Gordonia polyisoprenivorans</name>
    <dbReference type="NCBI Taxonomy" id="84595"/>
    <lineage>
        <taxon>Bacteria</taxon>
        <taxon>Bacillati</taxon>
        <taxon>Actinomycetota</taxon>
        <taxon>Actinomycetes</taxon>
        <taxon>Mycobacteriales</taxon>
        <taxon>Gordoniaceae</taxon>
        <taxon>Gordonia</taxon>
    </lineage>
</organism>
<gene>
    <name evidence="1" type="ORF">HGA05_16245</name>
</gene>
<evidence type="ECO:0000313" key="2">
    <source>
        <dbReference type="Proteomes" id="UP000563898"/>
    </source>
</evidence>
<dbReference type="SUPFAM" id="SSF55874">
    <property type="entry name" value="ATPase domain of HSP90 chaperone/DNA topoisomerase II/histidine kinase"/>
    <property type="match status" value="1"/>
</dbReference>